<keyword evidence="10" id="KW-1185">Reference proteome</keyword>
<dbReference type="AlphaFoldDB" id="A0ABC8ZSM3"/>
<dbReference type="Pfam" id="PF03101">
    <property type="entry name" value="FAR1"/>
    <property type="match status" value="1"/>
</dbReference>
<sequence>MSLDGKSPPVIKTYVRRKRTIQSVSESLDLGKNGYEHRFRGRTGPSIRVTEGGIGRIHETLLAAASGVCGNVFTPKLGVDFDSAQEAFDFYNMHSWEIGFGVRYGRSYINTSGYTSRLDIECACSGVDNRTNRARTIRTGCAAMIRLHRTDDDGWYISRVHMQHNHAMSVGCGEKRQWRSHSRIDPLTRELIQNLRMNNVSITKVWSIVSGVHGSPYSAPFRKQDVRSVCAAIAHESMDGDMRKTLEVFAHLRRQDDSFVYEIDVDDMGRLRSLFWCDGYSRLQYGAFGDAVKFDTTYRTNLYNMPFGIFVGVNNHFQSIIFGGIFLREETIQAFEWAFRTFIAVMGDRPPSTILTDQCHQMKVAISSMMPGTKHRWCKWHVLRKAKEYIGRSYSKHETFKQEFHGLVSEMMPVPEFERRWDELMTKHNLRTNKYLQRAYHYRAMWAKPFFSKIFCAGMTSTQRSESANHMLKGYVRRSSPMHHFIGQFERLLADRRSEEAREEHATEKVTRPMRFGFPIEQHANTIYTRNIFSKFSNQLFLSGSMVIAYEDDRGSYIVKDPSVKLASSDSFLVRLSPDLRECTCSCGHFDHCGMLCAHLLKVFVHHNVHEIPDSCVLNRWRRGVNPALLIDSGPYSSRGIATSGVMRNAVHVAAVNVIGEAAGLFGGLAVVSRHLEAAAEELHAPKPCYDTLKEEKHMAADGTLFLSPSRIKPKGRPASKRLKSAAESNRRGRYSNKK</sequence>
<evidence type="ECO:0000256" key="7">
    <source>
        <dbReference type="SAM" id="MobiDB-lite"/>
    </source>
</evidence>
<feature type="domain" description="SWIM-type" evidence="8">
    <location>
        <begin position="572"/>
        <end position="608"/>
    </location>
</feature>
<dbReference type="Pfam" id="PF10551">
    <property type="entry name" value="MULE"/>
    <property type="match status" value="1"/>
</dbReference>
<reference evidence="9 10" key="2">
    <citation type="submission" date="2024-10" db="EMBL/GenBank/DDBJ databases">
        <authorList>
            <person name="Ryan C."/>
        </authorList>
    </citation>
    <scope>NUCLEOTIDE SEQUENCE [LARGE SCALE GENOMIC DNA]</scope>
</reference>
<dbReference type="PROSITE" id="PS50966">
    <property type="entry name" value="ZF_SWIM"/>
    <property type="match status" value="1"/>
</dbReference>
<organism evidence="9 10">
    <name type="scientific">Urochloa decumbens</name>
    <dbReference type="NCBI Taxonomy" id="240449"/>
    <lineage>
        <taxon>Eukaryota</taxon>
        <taxon>Viridiplantae</taxon>
        <taxon>Streptophyta</taxon>
        <taxon>Embryophyta</taxon>
        <taxon>Tracheophyta</taxon>
        <taxon>Spermatophyta</taxon>
        <taxon>Magnoliopsida</taxon>
        <taxon>Liliopsida</taxon>
        <taxon>Poales</taxon>
        <taxon>Poaceae</taxon>
        <taxon>PACMAD clade</taxon>
        <taxon>Panicoideae</taxon>
        <taxon>Panicodae</taxon>
        <taxon>Paniceae</taxon>
        <taxon>Melinidinae</taxon>
        <taxon>Urochloa</taxon>
    </lineage>
</organism>
<protein>
    <recommendedName>
        <fullName evidence="6">Protein FAR1-RELATED SEQUENCE</fullName>
    </recommendedName>
</protein>
<dbReference type="Pfam" id="PF04434">
    <property type="entry name" value="SWIM"/>
    <property type="match status" value="1"/>
</dbReference>
<keyword evidence="6" id="KW-0539">Nucleus</keyword>
<name>A0ABC8ZSM3_9POAL</name>
<dbReference type="SMART" id="SM00575">
    <property type="entry name" value="ZnF_PMZ"/>
    <property type="match status" value="1"/>
</dbReference>
<evidence type="ECO:0000256" key="6">
    <source>
        <dbReference type="RuleBase" id="RU367018"/>
    </source>
</evidence>
<comment type="function">
    <text evidence="6">Putative transcription activator involved in regulating light control of development.</text>
</comment>
<evidence type="ECO:0000259" key="8">
    <source>
        <dbReference type="PROSITE" id="PS50966"/>
    </source>
</evidence>
<evidence type="ECO:0000256" key="3">
    <source>
        <dbReference type="ARBA" id="ARBA00022771"/>
    </source>
</evidence>
<accession>A0ABC8ZSM3</accession>
<evidence type="ECO:0000256" key="4">
    <source>
        <dbReference type="ARBA" id="ARBA00022833"/>
    </source>
</evidence>
<evidence type="ECO:0000313" key="9">
    <source>
        <dbReference type="EMBL" id="CAL4966838.1"/>
    </source>
</evidence>
<gene>
    <name evidence="9" type="ORF">URODEC1_LOCUS48013</name>
</gene>
<feature type="compositionally biased region" description="Basic residues" evidence="7">
    <location>
        <begin position="712"/>
        <end position="724"/>
    </location>
</feature>
<comment type="similarity">
    <text evidence="1 6">Belongs to the FHY3/FAR1 family.</text>
</comment>
<dbReference type="PANTHER" id="PTHR31669">
    <property type="entry name" value="PROTEIN FAR1-RELATED SEQUENCE 10-RELATED"/>
    <property type="match status" value="1"/>
</dbReference>
<dbReference type="GO" id="GO:0006355">
    <property type="term" value="P:regulation of DNA-templated transcription"/>
    <property type="evidence" value="ECO:0007669"/>
    <property type="project" value="UniProtKB-UniRule"/>
</dbReference>
<keyword evidence="2 6" id="KW-0479">Metal-binding</keyword>
<evidence type="ECO:0000256" key="1">
    <source>
        <dbReference type="ARBA" id="ARBA00005889"/>
    </source>
</evidence>
<feature type="region of interest" description="Disordered" evidence="7">
    <location>
        <begin position="705"/>
        <end position="739"/>
    </location>
</feature>
<dbReference type="InterPro" id="IPR004330">
    <property type="entry name" value="FAR1_DNA_bnd_dom"/>
</dbReference>
<comment type="subcellular location">
    <subcellularLocation>
        <location evidence="6">Nucleus</location>
    </subcellularLocation>
</comment>
<dbReference type="GO" id="GO:0008270">
    <property type="term" value="F:zinc ion binding"/>
    <property type="evidence" value="ECO:0007669"/>
    <property type="project" value="UniProtKB-UniRule"/>
</dbReference>
<dbReference type="InterPro" id="IPR031052">
    <property type="entry name" value="FHY3/FAR1"/>
</dbReference>
<dbReference type="EMBL" id="OZ075112">
    <property type="protein sequence ID" value="CAL4966838.1"/>
    <property type="molecule type" value="Genomic_DNA"/>
</dbReference>
<dbReference type="InterPro" id="IPR007527">
    <property type="entry name" value="Znf_SWIM"/>
</dbReference>
<dbReference type="InterPro" id="IPR018289">
    <property type="entry name" value="MULE_transposase_dom"/>
</dbReference>
<proteinExistence type="inferred from homology"/>
<dbReference type="GO" id="GO:0005634">
    <property type="term" value="C:nucleus"/>
    <property type="evidence" value="ECO:0007669"/>
    <property type="project" value="UniProtKB-SubCell"/>
</dbReference>
<dbReference type="PANTHER" id="PTHR31669:SF168">
    <property type="entry name" value="PROTEIN FAR1-RELATED SEQUENCE"/>
    <property type="match status" value="1"/>
</dbReference>
<evidence type="ECO:0000313" key="10">
    <source>
        <dbReference type="Proteomes" id="UP001497457"/>
    </source>
</evidence>
<evidence type="ECO:0000256" key="2">
    <source>
        <dbReference type="ARBA" id="ARBA00022723"/>
    </source>
</evidence>
<evidence type="ECO:0000256" key="5">
    <source>
        <dbReference type="PROSITE-ProRule" id="PRU00325"/>
    </source>
</evidence>
<reference evidence="10" key="1">
    <citation type="submission" date="2024-06" db="EMBL/GenBank/DDBJ databases">
        <authorList>
            <person name="Ryan C."/>
        </authorList>
    </citation>
    <scope>NUCLEOTIDE SEQUENCE [LARGE SCALE GENOMIC DNA]</scope>
</reference>
<keyword evidence="4 6" id="KW-0862">Zinc</keyword>
<dbReference type="InterPro" id="IPR006564">
    <property type="entry name" value="Znf_PMZ"/>
</dbReference>
<keyword evidence="3 5" id="KW-0863">Zinc-finger</keyword>
<dbReference type="Proteomes" id="UP001497457">
    <property type="component" value="Chromosome 2b"/>
</dbReference>